<proteinExistence type="predicted"/>
<evidence type="ECO:0000313" key="2">
    <source>
        <dbReference type="Proteomes" id="UP000282028"/>
    </source>
</evidence>
<dbReference type="RefSeq" id="WP_122910044.1">
    <property type="nucleotide sequence ID" value="NZ_CBCSBE010000009.1"/>
</dbReference>
<gene>
    <name evidence="1" type="ORF">EDM52_16365</name>
</gene>
<sequence length="93" mass="10607">MRNAVEENIHLPDFSFCKVCETVYGVNRGIYNTIDSYFYQKGNKDIVVRRQMILSFLQSIGTSQANLNKKSSFKFGHGGLVEKLDAFTSMCKK</sequence>
<organism evidence="1 2">
    <name type="scientific">Brevibacillus invocatus</name>
    <dbReference type="NCBI Taxonomy" id="173959"/>
    <lineage>
        <taxon>Bacteria</taxon>
        <taxon>Bacillati</taxon>
        <taxon>Bacillota</taxon>
        <taxon>Bacilli</taxon>
        <taxon>Bacillales</taxon>
        <taxon>Paenibacillaceae</taxon>
        <taxon>Brevibacillus</taxon>
    </lineage>
</organism>
<protein>
    <submittedName>
        <fullName evidence="1">Uncharacterized protein</fullName>
    </submittedName>
</protein>
<dbReference type="Proteomes" id="UP000282028">
    <property type="component" value="Unassembled WGS sequence"/>
</dbReference>
<dbReference type="OrthoDB" id="2889790at2"/>
<accession>A0A3M8C6D3</accession>
<dbReference type="EMBL" id="RHHR01000029">
    <property type="protein sequence ID" value="RNB71248.1"/>
    <property type="molecule type" value="Genomic_DNA"/>
</dbReference>
<evidence type="ECO:0000313" key="1">
    <source>
        <dbReference type="EMBL" id="RNB71248.1"/>
    </source>
</evidence>
<dbReference type="AlphaFoldDB" id="A0A3M8C6D3"/>
<comment type="caution">
    <text evidence="1">The sequence shown here is derived from an EMBL/GenBank/DDBJ whole genome shotgun (WGS) entry which is preliminary data.</text>
</comment>
<reference evidence="1 2" key="1">
    <citation type="submission" date="2018-10" db="EMBL/GenBank/DDBJ databases">
        <title>Phylogenomics of Brevibacillus.</title>
        <authorList>
            <person name="Dunlap C."/>
        </authorList>
    </citation>
    <scope>NUCLEOTIDE SEQUENCE [LARGE SCALE GENOMIC DNA]</scope>
    <source>
        <strain evidence="1 2">JCM 12215</strain>
    </source>
</reference>
<keyword evidence="2" id="KW-1185">Reference proteome</keyword>
<name>A0A3M8C6D3_9BACL</name>